<feature type="compositionally biased region" description="Basic and acidic residues" evidence="1">
    <location>
        <begin position="194"/>
        <end position="206"/>
    </location>
</feature>
<accession>A0A1Q9E9Z0</accession>
<protein>
    <submittedName>
        <fullName evidence="2">Uncharacterized protein</fullName>
    </submittedName>
</protein>
<keyword evidence="3" id="KW-1185">Reference proteome</keyword>
<evidence type="ECO:0000313" key="2">
    <source>
        <dbReference type="EMBL" id="OLQ04233.1"/>
    </source>
</evidence>
<gene>
    <name evidence="2" type="ORF">AK812_SmicGene12701</name>
</gene>
<reference evidence="2 3" key="1">
    <citation type="submission" date="2016-02" db="EMBL/GenBank/DDBJ databases">
        <title>Genome analysis of coral dinoflagellate symbionts highlights evolutionary adaptations to a symbiotic lifestyle.</title>
        <authorList>
            <person name="Aranda M."/>
            <person name="Li Y."/>
            <person name="Liew Y.J."/>
            <person name="Baumgarten S."/>
            <person name="Simakov O."/>
            <person name="Wilson M."/>
            <person name="Piel J."/>
            <person name="Ashoor H."/>
            <person name="Bougouffa S."/>
            <person name="Bajic V.B."/>
            <person name="Ryu T."/>
            <person name="Ravasi T."/>
            <person name="Bayer T."/>
            <person name="Micklem G."/>
            <person name="Kim H."/>
            <person name="Bhak J."/>
            <person name="Lajeunesse T.C."/>
            <person name="Voolstra C.R."/>
        </authorList>
    </citation>
    <scope>NUCLEOTIDE SEQUENCE [LARGE SCALE GENOMIC DNA]</scope>
    <source>
        <strain evidence="2 3">CCMP2467</strain>
    </source>
</reference>
<evidence type="ECO:0000313" key="3">
    <source>
        <dbReference type="Proteomes" id="UP000186817"/>
    </source>
</evidence>
<feature type="compositionally biased region" description="Acidic residues" evidence="1">
    <location>
        <begin position="329"/>
        <end position="353"/>
    </location>
</feature>
<dbReference type="EMBL" id="LSRX01000215">
    <property type="protein sequence ID" value="OLQ04233.1"/>
    <property type="molecule type" value="Genomic_DNA"/>
</dbReference>
<feature type="compositionally biased region" description="Basic and acidic residues" evidence="1">
    <location>
        <begin position="119"/>
        <end position="128"/>
    </location>
</feature>
<dbReference type="AlphaFoldDB" id="A0A1Q9E9Z0"/>
<comment type="caution">
    <text evidence="2">The sequence shown here is derived from an EMBL/GenBank/DDBJ whole genome shotgun (WGS) entry which is preliminary data.</text>
</comment>
<dbReference type="OrthoDB" id="10416221at2759"/>
<proteinExistence type="predicted"/>
<name>A0A1Q9E9Z0_SYMMI</name>
<feature type="region of interest" description="Disordered" evidence="1">
    <location>
        <begin position="41"/>
        <end position="62"/>
    </location>
</feature>
<feature type="compositionally biased region" description="Polar residues" evidence="1">
    <location>
        <begin position="47"/>
        <end position="62"/>
    </location>
</feature>
<feature type="compositionally biased region" description="Basic and acidic residues" evidence="1">
    <location>
        <begin position="227"/>
        <end position="245"/>
    </location>
</feature>
<evidence type="ECO:0000256" key="1">
    <source>
        <dbReference type="SAM" id="MobiDB-lite"/>
    </source>
</evidence>
<sequence length="396" mass="43680">MWLGAPDIDQLQPELSLLAEAATLQEDMDRCLPDAADKPMELPETLQEPTMVTTDAATPKSDATTVRLGDHLHSAERSPPQGRENVEGVLADATAEAKELPGTLKDHEEIKGLCADAPAEPKKLSETLKDPEDIKGFLADATAEPKELSETLKDCDEVGDAVAEPKGLAESMKDPADIKGLWADATAEPDELPETLKEDPAGDRMELPPTHTPEAATVPMDLVTPESEIKACDDTPTPKRAERSRQLHEALNIQMPQSQQAVEPYQAQECQQADKPYLAEEPQQVVEPYLAEECQQADKPYLAEEPQQVVEPYLAEECQQDEPYLAEECQQDEPYQAEECEEDESYQADEPEEDHLHQAEECEEDVPEGQGSRPSSLQEVLRILSTVAVHFATQQD</sequence>
<organism evidence="2 3">
    <name type="scientific">Symbiodinium microadriaticum</name>
    <name type="common">Dinoflagellate</name>
    <name type="synonym">Zooxanthella microadriatica</name>
    <dbReference type="NCBI Taxonomy" id="2951"/>
    <lineage>
        <taxon>Eukaryota</taxon>
        <taxon>Sar</taxon>
        <taxon>Alveolata</taxon>
        <taxon>Dinophyceae</taxon>
        <taxon>Suessiales</taxon>
        <taxon>Symbiodiniaceae</taxon>
        <taxon>Symbiodinium</taxon>
    </lineage>
</organism>
<feature type="region of interest" description="Disordered" evidence="1">
    <location>
        <begin position="163"/>
        <end position="245"/>
    </location>
</feature>
<dbReference type="Proteomes" id="UP000186817">
    <property type="component" value="Unassembled WGS sequence"/>
</dbReference>
<feature type="region of interest" description="Disordered" evidence="1">
    <location>
        <begin position="98"/>
        <end position="128"/>
    </location>
</feature>
<feature type="compositionally biased region" description="Basic and acidic residues" evidence="1">
    <location>
        <begin position="98"/>
        <end position="111"/>
    </location>
</feature>
<feature type="region of interest" description="Disordered" evidence="1">
    <location>
        <begin position="324"/>
        <end position="377"/>
    </location>
</feature>